<feature type="region of interest" description="Disordered" evidence="1">
    <location>
        <begin position="1"/>
        <end position="79"/>
    </location>
</feature>
<evidence type="ECO:0000313" key="2">
    <source>
        <dbReference type="EMBL" id="CAJ1957683.1"/>
    </source>
</evidence>
<feature type="non-terminal residue" evidence="2">
    <location>
        <position position="134"/>
    </location>
</feature>
<accession>A0AA86SK13</accession>
<dbReference type="EMBL" id="OY731402">
    <property type="protein sequence ID" value="CAJ1957683.1"/>
    <property type="molecule type" value="Genomic_DNA"/>
</dbReference>
<sequence length="134" mass="14066">MSHPKKGKKVTERKKPRYILKINVPPPPIAPTPIPSSSVGAENIHAHTNNIAPTTTSAPSPVDAPNPSPSPVIASAPSPGATLPSVLSVPSRVHHTLAREDQEVHIQEGDAQSDIEEDHPLGTNLPIISPYGLG</sequence>
<feature type="compositionally biased region" description="Pro residues" evidence="1">
    <location>
        <begin position="24"/>
        <end position="34"/>
    </location>
</feature>
<feature type="region of interest" description="Disordered" evidence="1">
    <location>
        <begin position="102"/>
        <end position="134"/>
    </location>
</feature>
<proteinExistence type="predicted"/>
<protein>
    <submittedName>
        <fullName evidence="2">Uncharacterized protein</fullName>
    </submittedName>
</protein>
<dbReference type="Gramene" id="rna-AYBTSS11_LOCUS17332">
    <property type="protein sequence ID" value="CAJ1957683.1"/>
    <property type="gene ID" value="gene-AYBTSS11_LOCUS17332"/>
</dbReference>
<feature type="compositionally biased region" description="Polar residues" evidence="1">
    <location>
        <begin position="46"/>
        <end position="59"/>
    </location>
</feature>
<gene>
    <name evidence="2" type="ORF">AYBTSS11_LOCUS17332</name>
</gene>
<feature type="compositionally biased region" description="Basic residues" evidence="1">
    <location>
        <begin position="1"/>
        <end position="18"/>
    </location>
</feature>
<keyword evidence="3" id="KW-1185">Reference proteome</keyword>
<reference evidence="2" key="1">
    <citation type="submission" date="2023-10" db="EMBL/GenBank/DDBJ databases">
        <authorList>
            <person name="Domelevo Entfellner J.-B."/>
        </authorList>
    </citation>
    <scope>NUCLEOTIDE SEQUENCE</scope>
</reference>
<dbReference type="Proteomes" id="UP001189624">
    <property type="component" value="Chromosome 5"/>
</dbReference>
<name>A0AA86SK13_9FABA</name>
<evidence type="ECO:0000256" key="1">
    <source>
        <dbReference type="SAM" id="MobiDB-lite"/>
    </source>
</evidence>
<organism evidence="2 3">
    <name type="scientific">Sphenostylis stenocarpa</name>
    <dbReference type="NCBI Taxonomy" id="92480"/>
    <lineage>
        <taxon>Eukaryota</taxon>
        <taxon>Viridiplantae</taxon>
        <taxon>Streptophyta</taxon>
        <taxon>Embryophyta</taxon>
        <taxon>Tracheophyta</taxon>
        <taxon>Spermatophyta</taxon>
        <taxon>Magnoliopsida</taxon>
        <taxon>eudicotyledons</taxon>
        <taxon>Gunneridae</taxon>
        <taxon>Pentapetalae</taxon>
        <taxon>rosids</taxon>
        <taxon>fabids</taxon>
        <taxon>Fabales</taxon>
        <taxon>Fabaceae</taxon>
        <taxon>Papilionoideae</taxon>
        <taxon>50 kb inversion clade</taxon>
        <taxon>NPAAA clade</taxon>
        <taxon>indigoferoid/millettioid clade</taxon>
        <taxon>Phaseoleae</taxon>
        <taxon>Sphenostylis</taxon>
    </lineage>
</organism>
<dbReference type="AlphaFoldDB" id="A0AA86SK13"/>
<evidence type="ECO:0000313" key="3">
    <source>
        <dbReference type="Proteomes" id="UP001189624"/>
    </source>
</evidence>